<organism evidence="5 6">
    <name type="scientific">Candidatus Amesbacteria bacterium GW2011_GWC1_47_15</name>
    <dbReference type="NCBI Taxonomy" id="1618364"/>
    <lineage>
        <taxon>Bacteria</taxon>
        <taxon>Candidatus Amesiibacteriota</taxon>
    </lineage>
</organism>
<dbReference type="SUPFAM" id="SSF143800">
    <property type="entry name" value="L28p-like"/>
    <property type="match status" value="1"/>
</dbReference>
<dbReference type="InterPro" id="IPR050096">
    <property type="entry name" value="Bacterial_rp_bL28"/>
</dbReference>
<protein>
    <recommendedName>
        <fullName evidence="4">Large ribosomal subunit protein bL28</fullName>
    </recommendedName>
</protein>
<gene>
    <name evidence="4" type="primary">rpmB</name>
    <name evidence="5" type="ORF">UX86_C0015G0014</name>
</gene>
<comment type="caution">
    <text evidence="5">The sequence shown here is derived from an EMBL/GenBank/DDBJ whole genome shotgun (WGS) entry which is preliminary data.</text>
</comment>
<name>A0A0G1S351_9BACT</name>
<dbReference type="GO" id="GO:0003735">
    <property type="term" value="F:structural constituent of ribosome"/>
    <property type="evidence" value="ECO:0007669"/>
    <property type="project" value="InterPro"/>
</dbReference>
<keyword evidence="2 4" id="KW-0689">Ribosomal protein</keyword>
<reference evidence="5 6" key="1">
    <citation type="journal article" date="2015" name="Nature">
        <title>rRNA introns, odd ribosomes, and small enigmatic genomes across a large radiation of phyla.</title>
        <authorList>
            <person name="Brown C.T."/>
            <person name="Hug L.A."/>
            <person name="Thomas B.C."/>
            <person name="Sharon I."/>
            <person name="Castelle C.J."/>
            <person name="Singh A."/>
            <person name="Wilkins M.J."/>
            <person name="Williams K.H."/>
            <person name="Banfield J.F."/>
        </authorList>
    </citation>
    <scope>NUCLEOTIDE SEQUENCE [LARGE SCALE GENOMIC DNA]</scope>
</reference>
<dbReference type="PANTHER" id="PTHR39080:SF1">
    <property type="entry name" value="LARGE RIBOSOMAL SUBUNIT PROTEIN BL28A"/>
    <property type="match status" value="1"/>
</dbReference>
<dbReference type="Pfam" id="PF00830">
    <property type="entry name" value="Ribosomal_L28"/>
    <property type="match status" value="1"/>
</dbReference>
<evidence type="ECO:0000256" key="2">
    <source>
        <dbReference type="ARBA" id="ARBA00022980"/>
    </source>
</evidence>
<dbReference type="InterPro" id="IPR026569">
    <property type="entry name" value="Ribosomal_bL28"/>
</dbReference>
<evidence type="ECO:0000313" key="6">
    <source>
        <dbReference type="Proteomes" id="UP000034502"/>
    </source>
</evidence>
<dbReference type="GO" id="GO:1990904">
    <property type="term" value="C:ribonucleoprotein complex"/>
    <property type="evidence" value="ECO:0007669"/>
    <property type="project" value="UniProtKB-KW"/>
</dbReference>
<evidence type="ECO:0000256" key="1">
    <source>
        <dbReference type="ARBA" id="ARBA00008760"/>
    </source>
</evidence>
<comment type="similarity">
    <text evidence="1 4">Belongs to the bacterial ribosomal protein bL28 family.</text>
</comment>
<keyword evidence="3 4" id="KW-0687">Ribonucleoprotein</keyword>
<dbReference type="EMBL" id="LCNU01000015">
    <property type="protein sequence ID" value="KKU63924.1"/>
    <property type="molecule type" value="Genomic_DNA"/>
</dbReference>
<dbReference type="Gene3D" id="2.30.170.40">
    <property type="entry name" value="Ribosomal protein L28/L24"/>
    <property type="match status" value="1"/>
</dbReference>
<dbReference type="InterPro" id="IPR037147">
    <property type="entry name" value="Ribosomal_bL28_sf"/>
</dbReference>
<accession>A0A0G1S351</accession>
<dbReference type="PANTHER" id="PTHR39080">
    <property type="entry name" value="50S RIBOSOMAL PROTEIN L28"/>
    <property type="match status" value="1"/>
</dbReference>
<evidence type="ECO:0000313" key="5">
    <source>
        <dbReference type="EMBL" id="KKU63924.1"/>
    </source>
</evidence>
<evidence type="ECO:0000256" key="4">
    <source>
        <dbReference type="HAMAP-Rule" id="MF_00373"/>
    </source>
</evidence>
<dbReference type="STRING" id="1618364.UX86_C0015G0014"/>
<evidence type="ECO:0000256" key="3">
    <source>
        <dbReference type="ARBA" id="ARBA00023274"/>
    </source>
</evidence>
<dbReference type="Proteomes" id="UP000034502">
    <property type="component" value="Unassembled WGS sequence"/>
</dbReference>
<dbReference type="InterPro" id="IPR034704">
    <property type="entry name" value="Ribosomal_bL28/bL31-like_sf"/>
</dbReference>
<dbReference type="GO" id="GO:0006412">
    <property type="term" value="P:translation"/>
    <property type="evidence" value="ECO:0007669"/>
    <property type="project" value="UniProtKB-UniRule"/>
</dbReference>
<dbReference type="HAMAP" id="MF_00373">
    <property type="entry name" value="Ribosomal_bL28"/>
    <property type="match status" value="1"/>
</dbReference>
<dbReference type="AlphaFoldDB" id="A0A0G1S351"/>
<proteinExistence type="inferred from homology"/>
<dbReference type="GO" id="GO:0005840">
    <property type="term" value="C:ribosome"/>
    <property type="evidence" value="ECO:0007669"/>
    <property type="project" value="UniProtKB-KW"/>
</dbReference>
<sequence>MLKSISIMAYKCDNCGRGVQYGETHTHGRGVAGGRWKKRAPHTRKVFRPNLHNARIMVKGVVTKMKLCTKCLRKLKSQSQLAVRQGTKLKTEEVVSATV</sequence>